<gene>
    <name evidence="8" type="ORF">MVES_000531</name>
</gene>
<dbReference type="GO" id="GO:1904423">
    <property type="term" value="C:dehydrodolichyl diphosphate synthase complex"/>
    <property type="evidence" value="ECO:0007669"/>
    <property type="project" value="InterPro"/>
</dbReference>
<comment type="similarity">
    <text evidence="3">Belongs to the UPP synthase family.</text>
</comment>
<proteinExistence type="inferred from homology"/>
<evidence type="ECO:0000256" key="3">
    <source>
        <dbReference type="ARBA" id="ARBA00005432"/>
    </source>
</evidence>
<evidence type="ECO:0000256" key="2">
    <source>
        <dbReference type="ARBA" id="ARBA00004922"/>
    </source>
</evidence>
<reference evidence="8 9" key="1">
    <citation type="submission" date="2017-10" db="EMBL/GenBank/DDBJ databases">
        <title>A novel species of cold-tolerant Malassezia isolated from bats.</title>
        <authorList>
            <person name="Lorch J.M."/>
            <person name="Palmer J.M."/>
            <person name="Vanderwolf K.J."/>
            <person name="Schmidt K.Z."/>
            <person name="Verant M.L."/>
            <person name="Weller T.J."/>
            <person name="Blehert D.S."/>
        </authorList>
    </citation>
    <scope>NUCLEOTIDE SEQUENCE [LARGE SCALE GENOMIC DNA]</scope>
    <source>
        <strain evidence="8 9">NWHC:44797-103</strain>
    </source>
</reference>
<protein>
    <recommendedName>
        <fullName evidence="4">ditrans,polycis-polyprenyl diphosphate synthase [(2E,6E)-farnesyldiphosphate specific]</fullName>
        <ecNumber evidence="4">2.5.1.87</ecNumber>
    </recommendedName>
</protein>
<dbReference type="PANTHER" id="PTHR21528:SF0">
    <property type="entry name" value="DEHYDRODOLICHYL DIPHOSPHATE SYNTHASE COMPLEX SUBUNIT NUS1"/>
    <property type="match status" value="1"/>
</dbReference>
<evidence type="ECO:0000256" key="5">
    <source>
        <dbReference type="ARBA" id="ARBA00022679"/>
    </source>
</evidence>
<evidence type="ECO:0000256" key="7">
    <source>
        <dbReference type="ARBA" id="ARBA00047353"/>
    </source>
</evidence>
<keyword evidence="6" id="KW-0460">Magnesium</keyword>
<evidence type="ECO:0000256" key="6">
    <source>
        <dbReference type="ARBA" id="ARBA00022842"/>
    </source>
</evidence>
<dbReference type="OrthoDB" id="3057168at2759"/>
<comment type="pathway">
    <text evidence="2">Protein modification; protein glycosylation.</text>
</comment>
<evidence type="ECO:0000313" key="8">
    <source>
        <dbReference type="EMBL" id="PKI85785.1"/>
    </source>
</evidence>
<dbReference type="Proteomes" id="UP000232875">
    <property type="component" value="Unassembled WGS sequence"/>
</dbReference>
<name>A0A2N1JGW9_9BASI</name>
<dbReference type="EMBL" id="KZ454987">
    <property type="protein sequence ID" value="PKI85785.1"/>
    <property type="molecule type" value="Genomic_DNA"/>
</dbReference>
<dbReference type="GO" id="GO:0005789">
    <property type="term" value="C:endoplasmic reticulum membrane"/>
    <property type="evidence" value="ECO:0007669"/>
    <property type="project" value="TreeGrafter"/>
</dbReference>
<keyword evidence="9" id="KW-1185">Reference proteome</keyword>
<comment type="cofactor">
    <cofactor evidence="1">
        <name>Mg(2+)</name>
        <dbReference type="ChEBI" id="CHEBI:18420"/>
    </cofactor>
</comment>
<dbReference type="STRING" id="2020962.A0A2N1JGW9"/>
<dbReference type="PANTHER" id="PTHR21528">
    <property type="entry name" value="DEHYDRODOLICHYL DIPHOSPHATE SYNTHASE COMPLEX SUBUNIT NUS1"/>
    <property type="match status" value="1"/>
</dbReference>
<dbReference type="InterPro" id="IPR038887">
    <property type="entry name" value="Nus1/NgBR"/>
</dbReference>
<keyword evidence="5" id="KW-0808">Transferase</keyword>
<evidence type="ECO:0000256" key="4">
    <source>
        <dbReference type="ARBA" id="ARBA00012596"/>
    </source>
</evidence>
<dbReference type="GO" id="GO:0045547">
    <property type="term" value="F:ditrans,polycis-polyprenyl diphosphate synthase [(2E,6E)-farnesyl diphosphate specific] activity"/>
    <property type="evidence" value="ECO:0007669"/>
    <property type="project" value="UniProtKB-EC"/>
</dbReference>
<accession>A0A2N1JGW9</accession>
<dbReference type="EC" id="2.5.1.87" evidence="4"/>
<organism evidence="8 9">
    <name type="scientific">Malassezia vespertilionis</name>
    <dbReference type="NCBI Taxonomy" id="2020962"/>
    <lineage>
        <taxon>Eukaryota</taxon>
        <taxon>Fungi</taxon>
        <taxon>Dikarya</taxon>
        <taxon>Basidiomycota</taxon>
        <taxon>Ustilaginomycotina</taxon>
        <taxon>Malasseziomycetes</taxon>
        <taxon>Malasseziales</taxon>
        <taxon>Malasseziaceae</taxon>
        <taxon>Malassezia</taxon>
    </lineage>
</organism>
<evidence type="ECO:0000313" key="9">
    <source>
        <dbReference type="Proteomes" id="UP000232875"/>
    </source>
</evidence>
<evidence type="ECO:0000256" key="1">
    <source>
        <dbReference type="ARBA" id="ARBA00001946"/>
    </source>
</evidence>
<comment type="catalytic activity">
    <reaction evidence="7">
        <text>n isopentenyl diphosphate + (2E,6E)-farnesyl diphosphate = a di-trans,poly-cis-polyprenyl diphosphate + n diphosphate</text>
        <dbReference type="Rhea" id="RHEA:53008"/>
        <dbReference type="Rhea" id="RHEA-COMP:19494"/>
        <dbReference type="ChEBI" id="CHEBI:33019"/>
        <dbReference type="ChEBI" id="CHEBI:128769"/>
        <dbReference type="ChEBI" id="CHEBI:136960"/>
        <dbReference type="ChEBI" id="CHEBI:175763"/>
        <dbReference type="EC" id="2.5.1.87"/>
    </reaction>
</comment>
<dbReference type="AlphaFoldDB" id="A0A2N1JGW9"/>
<dbReference type="UniPathway" id="UPA00378"/>
<sequence length="268" mass="29688">MAYRTLRDVAAALHCARDGGKLSLKIWQLAKPRHLAVLFQLHAPEGGPAALQHHRELQSKMRSADALRDIVLLLQWCAIAGIRELTIFDTGGILRDAIVHGNVYTEWPLVDGDDKLSACYSTVQVHAGGIDPPAPKTLKLRLPIDQLAMHASSFPPKHILFTRLNLLSAADDKQVALNVLNKARPAPLMPAALQAQILASATLSCLPDMLLVCGSDSETLILHGFPYWALRTVEMRCISSWRWLGRMTPTHFYDTLVQYTDAEQRFGT</sequence>